<dbReference type="OrthoDB" id="516864at2"/>
<dbReference type="EMBL" id="PVWO01000263">
    <property type="protein sequence ID" value="PSB54381.1"/>
    <property type="molecule type" value="Genomic_DNA"/>
</dbReference>
<protein>
    <recommendedName>
        <fullName evidence="1">UPF0367 protein C7B77_18285</fullName>
    </recommendedName>
</protein>
<name>A0A2T1GAS3_9CYAN</name>
<dbReference type="AlphaFoldDB" id="A0A2T1GAS3"/>
<proteinExistence type="inferred from homology"/>
<dbReference type="HAMAP" id="MF_01360">
    <property type="entry name" value="UPF0367"/>
    <property type="match status" value="1"/>
</dbReference>
<comment type="caution">
    <text evidence="2">The sequence shown here is derived from an EMBL/GenBank/DDBJ whole genome shotgun (WGS) entry which is preliminary data.</text>
</comment>
<dbReference type="NCBIfam" id="NF010236">
    <property type="entry name" value="PRK13683.1"/>
    <property type="match status" value="1"/>
</dbReference>
<evidence type="ECO:0000313" key="2">
    <source>
        <dbReference type="EMBL" id="PSB54381.1"/>
    </source>
</evidence>
<dbReference type="InterPro" id="IPR020885">
    <property type="entry name" value="UPF0367"/>
</dbReference>
<gene>
    <name evidence="2" type="ORF">C7B77_18285</name>
</gene>
<sequence>MYVIEILLKNTAMPMSVQRKTAEEATTVYQQVLEAMKAGNPSLLELTCERQPEKKIAVATDSIVAAQMYEKSGAAASGKTPGFVAFAGS</sequence>
<organism evidence="2 3">
    <name type="scientific">Chamaesiphon polymorphus CCALA 037</name>
    <dbReference type="NCBI Taxonomy" id="2107692"/>
    <lineage>
        <taxon>Bacteria</taxon>
        <taxon>Bacillati</taxon>
        <taxon>Cyanobacteriota</taxon>
        <taxon>Cyanophyceae</taxon>
        <taxon>Gomontiellales</taxon>
        <taxon>Chamaesiphonaceae</taxon>
        <taxon>Chamaesiphon</taxon>
    </lineage>
</organism>
<reference evidence="2 3" key="1">
    <citation type="submission" date="2018-03" db="EMBL/GenBank/DDBJ databases">
        <title>The ancient ancestry and fast evolution of plastids.</title>
        <authorList>
            <person name="Moore K.R."/>
            <person name="Magnabosco C."/>
            <person name="Momper L."/>
            <person name="Gold D.A."/>
            <person name="Bosak T."/>
            <person name="Fournier G.P."/>
        </authorList>
    </citation>
    <scope>NUCLEOTIDE SEQUENCE [LARGE SCALE GENOMIC DNA]</scope>
    <source>
        <strain evidence="2 3">CCALA 037</strain>
    </source>
</reference>
<keyword evidence="3" id="KW-1185">Reference proteome</keyword>
<evidence type="ECO:0000313" key="3">
    <source>
        <dbReference type="Proteomes" id="UP000238937"/>
    </source>
</evidence>
<comment type="similarity">
    <text evidence="1">Belongs to the UPF0367 family.</text>
</comment>
<accession>A0A2T1GAS3</accession>
<dbReference type="Pfam" id="PF26132">
    <property type="entry name" value="UPF0367"/>
    <property type="match status" value="1"/>
</dbReference>
<dbReference type="Proteomes" id="UP000238937">
    <property type="component" value="Unassembled WGS sequence"/>
</dbReference>
<dbReference type="RefSeq" id="WP_106307992.1">
    <property type="nucleotide sequence ID" value="NZ_PVWO01000263.1"/>
</dbReference>
<evidence type="ECO:0000256" key="1">
    <source>
        <dbReference type="HAMAP-Rule" id="MF_01360"/>
    </source>
</evidence>